<organism evidence="1 2">
    <name type="scientific">Candidatus Zambryskibacteria bacterium RIFCSPHIGHO2_01_FULL_46_25</name>
    <dbReference type="NCBI Taxonomy" id="1802738"/>
    <lineage>
        <taxon>Bacteria</taxon>
        <taxon>Candidatus Zambryskiibacteriota</taxon>
    </lineage>
</organism>
<reference evidence="1 2" key="1">
    <citation type="journal article" date="2016" name="Nat. Commun.">
        <title>Thousands of microbial genomes shed light on interconnected biogeochemical processes in an aquifer system.</title>
        <authorList>
            <person name="Anantharaman K."/>
            <person name="Brown C.T."/>
            <person name="Hug L.A."/>
            <person name="Sharon I."/>
            <person name="Castelle C.J."/>
            <person name="Probst A.J."/>
            <person name="Thomas B.C."/>
            <person name="Singh A."/>
            <person name="Wilkins M.J."/>
            <person name="Karaoz U."/>
            <person name="Brodie E.L."/>
            <person name="Williams K.H."/>
            <person name="Hubbard S.S."/>
            <person name="Banfield J.F."/>
        </authorList>
    </citation>
    <scope>NUCLEOTIDE SEQUENCE [LARGE SCALE GENOMIC DNA]</scope>
</reference>
<evidence type="ECO:0000313" key="1">
    <source>
        <dbReference type="EMBL" id="OHA90083.1"/>
    </source>
</evidence>
<dbReference type="Gene3D" id="3.30.565.10">
    <property type="entry name" value="Histidine kinase-like ATPase, C-terminal domain"/>
    <property type="match status" value="1"/>
</dbReference>
<proteinExistence type="predicted"/>
<protein>
    <recommendedName>
        <fullName evidence="3">Histidine kinase/HSP90-like ATPase domain-containing protein</fullName>
    </recommendedName>
</protein>
<dbReference type="InterPro" id="IPR036890">
    <property type="entry name" value="HATPase_C_sf"/>
</dbReference>
<accession>A0A1G2SYL2</accession>
<name>A0A1G2SYL2_9BACT</name>
<dbReference type="EMBL" id="MHVH01000006">
    <property type="protein sequence ID" value="OHA90083.1"/>
    <property type="molecule type" value="Genomic_DNA"/>
</dbReference>
<evidence type="ECO:0008006" key="3">
    <source>
        <dbReference type="Google" id="ProtNLM"/>
    </source>
</evidence>
<dbReference type="AlphaFoldDB" id="A0A1G2SYL2"/>
<dbReference type="SUPFAM" id="SSF55874">
    <property type="entry name" value="ATPase domain of HSP90 chaperone/DNA topoisomerase II/histidine kinase"/>
    <property type="match status" value="1"/>
</dbReference>
<comment type="caution">
    <text evidence="1">The sequence shown here is derived from an EMBL/GenBank/DDBJ whole genome shotgun (WGS) entry which is preliminary data.</text>
</comment>
<gene>
    <name evidence="1" type="ORF">A2838_00390</name>
</gene>
<dbReference type="Proteomes" id="UP000178107">
    <property type="component" value="Unassembled WGS sequence"/>
</dbReference>
<sequence length="319" mass="35669">MKIHLPNSAFLGNIDSFFRGFDPNDSTILHVTSNKKWISVHPLVLTMIAALGQSTHGHVGFEVLQAKSKHYFERMGLFKALGLRSGISITEHDPSGRFIPITQILNSSSLSEFITDMVPLLHLEPSNAEPIRYIVSELVRNVLEHSESPNGAFVAAQYYHKSNTIRIGICDSGVGITKTIRKSHKAIDDLQALRLALTPGITGTTPREGGTEQNAGAGLFFVKSIAAVNGDFFGIYSGKAFYKLLRQDRDKKELLNADPFSDRHSAENNYPYWQGVAIGIDMKLDEHEKFTSLLEHVRTVYTRAVRERKKGRYKKPIFI</sequence>
<evidence type="ECO:0000313" key="2">
    <source>
        <dbReference type="Proteomes" id="UP000178107"/>
    </source>
</evidence>